<sequence>MSLNLSTPGMQSRGRVPAVSIQRGRHHHSRTNETSLNPGGGRCGRWNTGMNKKFIKGETHRAARRAEGEAEGEAEGCRPSPDHLRSVYKYLWLCKSCPQLIEVPDWIIPFRF</sequence>
<feature type="region of interest" description="Disordered" evidence="1">
    <location>
        <begin position="1"/>
        <end position="80"/>
    </location>
</feature>
<feature type="compositionally biased region" description="Polar residues" evidence="1">
    <location>
        <begin position="1"/>
        <end position="10"/>
    </location>
</feature>
<evidence type="ECO:0000313" key="2">
    <source>
        <dbReference type="EMBL" id="GBP65049.1"/>
    </source>
</evidence>
<accession>A0A4C1XS84</accession>
<dbReference type="EMBL" id="BGZK01000918">
    <property type="protein sequence ID" value="GBP65049.1"/>
    <property type="molecule type" value="Genomic_DNA"/>
</dbReference>
<organism evidence="2 3">
    <name type="scientific">Eumeta variegata</name>
    <name type="common">Bagworm moth</name>
    <name type="synonym">Eumeta japonica</name>
    <dbReference type="NCBI Taxonomy" id="151549"/>
    <lineage>
        <taxon>Eukaryota</taxon>
        <taxon>Metazoa</taxon>
        <taxon>Ecdysozoa</taxon>
        <taxon>Arthropoda</taxon>
        <taxon>Hexapoda</taxon>
        <taxon>Insecta</taxon>
        <taxon>Pterygota</taxon>
        <taxon>Neoptera</taxon>
        <taxon>Endopterygota</taxon>
        <taxon>Lepidoptera</taxon>
        <taxon>Glossata</taxon>
        <taxon>Ditrysia</taxon>
        <taxon>Tineoidea</taxon>
        <taxon>Psychidae</taxon>
        <taxon>Oiketicinae</taxon>
        <taxon>Eumeta</taxon>
    </lineage>
</organism>
<keyword evidence="3" id="KW-1185">Reference proteome</keyword>
<feature type="compositionally biased region" description="Basic and acidic residues" evidence="1">
    <location>
        <begin position="55"/>
        <end position="68"/>
    </location>
</feature>
<evidence type="ECO:0000313" key="3">
    <source>
        <dbReference type="Proteomes" id="UP000299102"/>
    </source>
</evidence>
<gene>
    <name evidence="2" type="ORF">EVAR_46843_1</name>
</gene>
<reference evidence="2 3" key="1">
    <citation type="journal article" date="2019" name="Commun. Biol.">
        <title>The bagworm genome reveals a unique fibroin gene that provides high tensile strength.</title>
        <authorList>
            <person name="Kono N."/>
            <person name="Nakamura H."/>
            <person name="Ohtoshi R."/>
            <person name="Tomita M."/>
            <person name="Numata K."/>
            <person name="Arakawa K."/>
        </authorList>
    </citation>
    <scope>NUCLEOTIDE SEQUENCE [LARGE SCALE GENOMIC DNA]</scope>
</reference>
<dbReference type="Proteomes" id="UP000299102">
    <property type="component" value="Unassembled WGS sequence"/>
</dbReference>
<protein>
    <submittedName>
        <fullName evidence="2">Uncharacterized protein</fullName>
    </submittedName>
</protein>
<evidence type="ECO:0000256" key="1">
    <source>
        <dbReference type="SAM" id="MobiDB-lite"/>
    </source>
</evidence>
<name>A0A4C1XS84_EUMVA</name>
<proteinExistence type="predicted"/>
<dbReference type="AlphaFoldDB" id="A0A4C1XS84"/>
<comment type="caution">
    <text evidence="2">The sequence shown here is derived from an EMBL/GenBank/DDBJ whole genome shotgun (WGS) entry which is preliminary data.</text>
</comment>